<dbReference type="InterPro" id="IPR005297">
    <property type="entry name" value="Lipoprotein_repeat"/>
</dbReference>
<dbReference type="PANTHER" id="PTHR39335">
    <property type="entry name" value="BLL4220 PROTEIN"/>
    <property type="match status" value="1"/>
</dbReference>
<dbReference type="PANTHER" id="PTHR39335:SF1">
    <property type="entry name" value="BLL4220 PROTEIN"/>
    <property type="match status" value="1"/>
</dbReference>
<dbReference type="RefSeq" id="WP_111491976.1">
    <property type="nucleotide sequence ID" value="NZ_CP031264.1"/>
</dbReference>
<evidence type="ECO:0000313" key="4">
    <source>
        <dbReference type="Proteomes" id="UP000249340"/>
    </source>
</evidence>
<dbReference type="Pfam" id="PF03640">
    <property type="entry name" value="Lipoprotein_15"/>
    <property type="match status" value="2"/>
</dbReference>
<dbReference type="OrthoDB" id="597632at2"/>
<name>A0A345SUJ8_9ACTN</name>
<feature type="region of interest" description="Disordered" evidence="1">
    <location>
        <begin position="197"/>
        <end position="225"/>
    </location>
</feature>
<feature type="signal peptide" evidence="2">
    <location>
        <begin position="1"/>
        <end position="32"/>
    </location>
</feature>
<sequence length="225" mass="22827">MTRERNTHAARRSASRALLATLLVCGLAGASACGKTVVIGDAPAPAAAAQSAPPPTAPAADSAPDSAPAGNDTLQLVSGSAAEHGRSGNGGTVVGAALQVQPPVWVQLSAVDAPDLGPHLINVNQSTLYRFDRDTADPSQSNCDADCATTWPPVIIKEGGNVYLAGIEPSRIGAIRRQDGAVQLTVGGWPIYRYSGDNRPGDTNGQGIGGTWFAVGPDGGKAAQR</sequence>
<gene>
    <name evidence="3" type="ORF">C7M71_008070</name>
</gene>
<organism evidence="3 4">
    <name type="scientific">Peterkaempfera bronchialis</name>
    <dbReference type="NCBI Taxonomy" id="2126346"/>
    <lineage>
        <taxon>Bacteria</taxon>
        <taxon>Bacillati</taxon>
        <taxon>Actinomycetota</taxon>
        <taxon>Actinomycetes</taxon>
        <taxon>Kitasatosporales</taxon>
        <taxon>Streptomycetaceae</taxon>
        <taxon>Peterkaempfera</taxon>
    </lineage>
</organism>
<feature type="region of interest" description="Disordered" evidence="1">
    <location>
        <begin position="46"/>
        <end position="73"/>
    </location>
</feature>
<evidence type="ECO:0008006" key="5">
    <source>
        <dbReference type="Google" id="ProtNLM"/>
    </source>
</evidence>
<evidence type="ECO:0000256" key="1">
    <source>
        <dbReference type="SAM" id="MobiDB-lite"/>
    </source>
</evidence>
<evidence type="ECO:0000313" key="3">
    <source>
        <dbReference type="EMBL" id="AXI77403.1"/>
    </source>
</evidence>
<protein>
    <recommendedName>
        <fullName evidence="5">Lipoprotein with Yx(FWY)xxD motif</fullName>
    </recommendedName>
</protein>
<reference evidence="4" key="1">
    <citation type="submission" date="2018-07" db="EMBL/GenBank/DDBJ databases">
        <title>Streptacidiphilus bronchialis DSM 106435 chromosome.</title>
        <authorList>
            <person name="Batra D."/>
            <person name="Gulvik C.A."/>
        </authorList>
    </citation>
    <scope>NUCLEOTIDE SEQUENCE [LARGE SCALE GENOMIC DNA]</scope>
    <source>
        <strain evidence="4">DSM 106435</strain>
    </source>
</reference>
<dbReference type="PROSITE" id="PS51257">
    <property type="entry name" value="PROKAR_LIPOPROTEIN"/>
    <property type="match status" value="1"/>
</dbReference>
<feature type="chain" id="PRO_5039319319" description="Lipoprotein with Yx(FWY)xxD motif" evidence="2">
    <location>
        <begin position="33"/>
        <end position="225"/>
    </location>
</feature>
<proteinExistence type="predicted"/>
<feature type="compositionally biased region" description="Low complexity" evidence="1">
    <location>
        <begin position="58"/>
        <end position="69"/>
    </location>
</feature>
<dbReference type="KEGG" id="stri:C7M71_008070"/>
<dbReference type="AlphaFoldDB" id="A0A345SUJ8"/>
<evidence type="ECO:0000256" key="2">
    <source>
        <dbReference type="SAM" id="SignalP"/>
    </source>
</evidence>
<dbReference type="EMBL" id="CP031264">
    <property type="protein sequence ID" value="AXI77403.1"/>
    <property type="molecule type" value="Genomic_DNA"/>
</dbReference>
<keyword evidence="4" id="KW-1185">Reference proteome</keyword>
<keyword evidence="2" id="KW-0732">Signal</keyword>
<dbReference type="Proteomes" id="UP000249340">
    <property type="component" value="Chromosome"/>
</dbReference>
<accession>A0A345SUJ8</accession>
<dbReference type="GO" id="GO:0043448">
    <property type="term" value="P:alkane catabolic process"/>
    <property type="evidence" value="ECO:0007669"/>
    <property type="project" value="TreeGrafter"/>
</dbReference>